<keyword evidence="1" id="KW-0472">Membrane</keyword>
<feature type="transmembrane region" description="Helical" evidence="1">
    <location>
        <begin position="318"/>
        <end position="337"/>
    </location>
</feature>
<feature type="transmembrane region" description="Helical" evidence="1">
    <location>
        <begin position="67"/>
        <end position="83"/>
    </location>
</feature>
<name>A0AAE3E8T0_9FIRM</name>
<evidence type="ECO:0000259" key="2">
    <source>
        <dbReference type="Pfam" id="PF13946"/>
    </source>
</evidence>
<feature type="transmembrane region" description="Helical" evidence="1">
    <location>
        <begin position="212"/>
        <end position="232"/>
    </location>
</feature>
<evidence type="ECO:0000313" key="3">
    <source>
        <dbReference type="EMBL" id="MCC2230134.1"/>
    </source>
</evidence>
<proteinExistence type="predicted"/>
<reference evidence="3" key="1">
    <citation type="submission" date="2021-10" db="EMBL/GenBank/DDBJ databases">
        <title>Anaerobic single-cell dispensing facilitates the cultivation of human gut bacteria.</title>
        <authorList>
            <person name="Afrizal A."/>
        </authorList>
    </citation>
    <scope>NUCLEOTIDE SEQUENCE</scope>
    <source>
        <strain evidence="3">CLA-AA-H215</strain>
    </source>
</reference>
<feature type="transmembrane region" description="Helical" evidence="1">
    <location>
        <begin position="425"/>
        <end position="446"/>
    </location>
</feature>
<evidence type="ECO:0000313" key="4">
    <source>
        <dbReference type="Proteomes" id="UP001198182"/>
    </source>
</evidence>
<feature type="transmembrane region" description="Helical" evidence="1">
    <location>
        <begin position="374"/>
        <end position="393"/>
    </location>
</feature>
<feature type="domain" description="DUF4214" evidence="2">
    <location>
        <begin position="948"/>
        <end position="995"/>
    </location>
</feature>
<dbReference type="AlphaFoldDB" id="A0AAE3E8T0"/>
<feature type="transmembrane region" description="Helical" evidence="1">
    <location>
        <begin position="122"/>
        <end position="141"/>
    </location>
</feature>
<dbReference type="RefSeq" id="WP_308452844.1">
    <property type="nucleotide sequence ID" value="NZ_JAJEQR010000008.1"/>
</dbReference>
<feature type="transmembrane region" description="Helical" evidence="1">
    <location>
        <begin position="279"/>
        <end position="298"/>
    </location>
</feature>
<dbReference type="EMBL" id="JAJEQR010000008">
    <property type="protein sequence ID" value="MCC2230134.1"/>
    <property type="molecule type" value="Genomic_DNA"/>
</dbReference>
<feature type="transmembrane region" description="Helical" evidence="1">
    <location>
        <begin position="148"/>
        <end position="164"/>
    </location>
</feature>
<keyword evidence="4" id="KW-1185">Reference proteome</keyword>
<accession>A0AAE3E8T0</accession>
<feature type="transmembrane region" description="Helical" evidence="1">
    <location>
        <begin position="349"/>
        <end position="365"/>
    </location>
</feature>
<feature type="transmembrane region" description="Helical" evidence="1">
    <location>
        <begin position="95"/>
        <end position="116"/>
    </location>
</feature>
<keyword evidence="1" id="KW-1133">Transmembrane helix</keyword>
<dbReference type="Proteomes" id="UP001198182">
    <property type="component" value="Unassembled WGS sequence"/>
</dbReference>
<evidence type="ECO:0000256" key="1">
    <source>
        <dbReference type="SAM" id="Phobius"/>
    </source>
</evidence>
<protein>
    <submittedName>
        <fullName evidence="3">DUF4214 domain-containing protein</fullName>
    </submittedName>
</protein>
<feature type="transmembrane region" description="Helical" evidence="1">
    <location>
        <begin position="184"/>
        <end position="205"/>
    </location>
</feature>
<dbReference type="Pfam" id="PF13946">
    <property type="entry name" value="DUF4214"/>
    <property type="match status" value="1"/>
</dbReference>
<dbReference type="InterPro" id="IPR025282">
    <property type="entry name" value="DUF4214"/>
</dbReference>
<comment type="caution">
    <text evidence="3">The sequence shown here is derived from an EMBL/GenBank/DDBJ whole genome shotgun (WGS) entry which is preliminary data.</text>
</comment>
<gene>
    <name evidence="3" type="ORF">LKD81_03845</name>
</gene>
<organism evidence="3 4">
    <name type="scientific">Hominifimenecus microfluidus</name>
    <dbReference type="NCBI Taxonomy" id="2885348"/>
    <lineage>
        <taxon>Bacteria</taxon>
        <taxon>Bacillati</taxon>
        <taxon>Bacillota</taxon>
        <taxon>Clostridia</taxon>
        <taxon>Lachnospirales</taxon>
        <taxon>Lachnospiraceae</taxon>
        <taxon>Hominifimenecus</taxon>
    </lineage>
</organism>
<feature type="transmembrane region" description="Helical" evidence="1">
    <location>
        <begin position="453"/>
        <end position="471"/>
    </location>
</feature>
<sequence>MKLRENYEFTGKQTALIGVLLVSILAAVLWRIRSLDGIYIIGDEFGYWADAAFFAGKNWSEVGSMNPYYSFGYSLILAPLFLLGKPALMYKAAVLLNGVFLCGSFLLTIFCGKKLFRDLNRWNLILFSWCVNVFSSMILYAQTTLAENLIVFVFLLGTALYFHFLEKPGYLRACLTGLAFGYLYSIHMRTLTVLVALAFCLILVFRQKKASWRYILTLVLTIAVCVFAANQIKEILVENVYLSNASVSTNDYSGQVQKLSSLLSVDGVLALFFSFLGKVWYVGCSTFFLAWWGIVFLIHQVYNRMRKKEMGEDEHRILFLLLAFLGALAINCIYMSYFGRVDTLIYGRYSEYVYILILFVGLYAMMQSRHRGKLCALFSVAAILLTFCVRGILDWAETTTFIYSNNVVGISKLAEYFGLQVGNRYFELSVCVGTILAALVLTLVFEISEKKKWRAAAGITALFLGACWIYLGDSWADRQVYGFQSRHAHENMVSLMNEISPDSEVYYIVGEEADSIIYKHSDFIQFQIPDRTVHVINVEDMDQYPDGFFIVDKSSAALSEAEEQLENLFSENVLVLGVKPGSPERERGEAVLLGREFTMPESCQSTSTRVSGDMLQTFGTKSGRLTRSDSLYLGKGAYEITWNLKTEDPAAAGSIECEIQVNEEKRQASSVDGTDFADGTLAVTQIFYNTENLPVRLCVCLDETSSAELESITYRKLESSYRFAEGMEAELTDVIREASLEQESEVFVYLREGEEAYCTTELLDVCLPKSQITFLSSWDEVPEGGRMIYTKAELQPTQCADGEVLYANGIFGVMEKAKNGTSHGTSDTAEAIDGEVLMEGVVSSGGEASYRPGRGDYILRLTLSPEAGAYGDISVNLKLNGAVKRYIVKDEEPLVLESFLRQTTENPIMLEYLIQASGFVTVENIEFIPVQLEEDKDSLLSALESYGHRVYIEILYQTLLQRDADEEGLNYWQNALAGDLERSDLYDAIVTSEEYRIRIQGENP</sequence>
<keyword evidence="1" id="KW-0812">Transmembrane</keyword>
<feature type="transmembrane region" description="Helical" evidence="1">
    <location>
        <begin position="12"/>
        <end position="32"/>
    </location>
</feature>